<keyword evidence="7 9" id="KW-0627">Porphyrin biosynthesis</keyword>
<name>A0A545U8I8_9GAMM</name>
<dbReference type="NCBIfam" id="TIGR00109">
    <property type="entry name" value="hemH"/>
    <property type="match status" value="2"/>
</dbReference>
<feature type="binding site" evidence="9">
    <location>
        <position position="237"/>
    </location>
    <ligand>
        <name>Fe(2+)</name>
        <dbReference type="ChEBI" id="CHEBI:29033"/>
    </ligand>
</feature>
<dbReference type="GO" id="GO:0046872">
    <property type="term" value="F:metal ion binding"/>
    <property type="evidence" value="ECO:0007669"/>
    <property type="project" value="UniProtKB-KW"/>
</dbReference>
<dbReference type="InterPro" id="IPR033659">
    <property type="entry name" value="Ferrochelatase_N"/>
</dbReference>
<comment type="similarity">
    <text evidence="1 9 10">Belongs to the ferrochelatase family.</text>
</comment>
<evidence type="ECO:0000256" key="11">
    <source>
        <dbReference type="SAM" id="MobiDB-lite"/>
    </source>
</evidence>
<comment type="pathway">
    <text evidence="9">Porphyrin-containing compound metabolism; protoheme biosynthesis; protoheme from protoporphyrin-IX: step 1/1.</text>
</comment>
<keyword evidence="5 9" id="KW-0350">Heme biosynthesis</keyword>
<keyword evidence="6 9" id="KW-0456">Lyase</keyword>
<dbReference type="AlphaFoldDB" id="A0A545U8I8"/>
<evidence type="ECO:0000256" key="4">
    <source>
        <dbReference type="ARBA" id="ARBA00023004"/>
    </source>
</evidence>
<keyword evidence="4 9" id="KW-0408">Iron</keyword>
<sequence>MSERKYGVLLVNLGTPAEPTVPAVRSFLKDFLSDRRVVDLPRIIWLPILYGVILTFRPKKVTKNYQKIWFEDGSPLMVYSREQQAALQMILDQTDNAANDEINKENNTCGIKVELGMTYGQPSIKQAVNNLETWGADEIIVLPLYPQYSFTTTAPVTDQLELITAESGREFSVVSDYHDEVNYIQALAETVKAAGTFNVDEDNNQSIQQNNSQKETGQEQADHEHTKPFDKLILSFHGIPKRYVVNGDPYQAQCEKTAERLAEELGLKPTQWEIAYQSRVGREEWLTPYLDQRMTQLADEGVHNILVICPGFSVDCLETLEEIAMENRDIFLENGGQQFQYIDALNAQPAHIQMMKSLVNQQIQKLNTKKPA</sequence>
<comment type="catalytic activity">
    <reaction evidence="9">
        <text>heme b + 2 H(+) = protoporphyrin IX + Fe(2+)</text>
        <dbReference type="Rhea" id="RHEA:22584"/>
        <dbReference type="ChEBI" id="CHEBI:15378"/>
        <dbReference type="ChEBI" id="CHEBI:29033"/>
        <dbReference type="ChEBI" id="CHEBI:57306"/>
        <dbReference type="ChEBI" id="CHEBI:60344"/>
        <dbReference type="EC" id="4.98.1.1"/>
    </reaction>
</comment>
<dbReference type="Pfam" id="PF00762">
    <property type="entry name" value="Ferrochelatase"/>
    <property type="match status" value="1"/>
</dbReference>
<dbReference type="GO" id="GO:0004325">
    <property type="term" value="F:ferrochelatase activity"/>
    <property type="evidence" value="ECO:0007669"/>
    <property type="project" value="UniProtKB-UniRule"/>
</dbReference>
<dbReference type="EC" id="4.98.1.1" evidence="9"/>
<organism evidence="12 13">
    <name type="scientific">Aliikangiella coralliicola</name>
    <dbReference type="NCBI Taxonomy" id="2592383"/>
    <lineage>
        <taxon>Bacteria</taxon>
        <taxon>Pseudomonadati</taxon>
        <taxon>Pseudomonadota</taxon>
        <taxon>Gammaproteobacteria</taxon>
        <taxon>Oceanospirillales</taxon>
        <taxon>Pleioneaceae</taxon>
        <taxon>Aliikangiella</taxon>
    </lineage>
</organism>
<evidence type="ECO:0000256" key="1">
    <source>
        <dbReference type="ARBA" id="ARBA00007718"/>
    </source>
</evidence>
<accession>A0A545U8I8</accession>
<evidence type="ECO:0000256" key="10">
    <source>
        <dbReference type="RuleBase" id="RU004185"/>
    </source>
</evidence>
<keyword evidence="2 9" id="KW-0963">Cytoplasm</keyword>
<evidence type="ECO:0000256" key="9">
    <source>
        <dbReference type="HAMAP-Rule" id="MF_00323"/>
    </source>
</evidence>
<dbReference type="InterPro" id="IPR001015">
    <property type="entry name" value="Ferrochelatase"/>
</dbReference>
<dbReference type="Gene3D" id="3.40.50.1400">
    <property type="match status" value="2"/>
</dbReference>
<dbReference type="OrthoDB" id="9809741at2"/>
<feature type="compositionally biased region" description="Low complexity" evidence="11">
    <location>
        <begin position="204"/>
        <end position="213"/>
    </location>
</feature>
<dbReference type="PANTHER" id="PTHR11108">
    <property type="entry name" value="FERROCHELATASE"/>
    <property type="match status" value="1"/>
</dbReference>
<evidence type="ECO:0000313" key="12">
    <source>
        <dbReference type="EMBL" id="TQV85781.1"/>
    </source>
</evidence>
<dbReference type="InterPro" id="IPR033644">
    <property type="entry name" value="Ferrochelatase_C"/>
</dbReference>
<feature type="region of interest" description="Disordered" evidence="11">
    <location>
        <begin position="202"/>
        <end position="224"/>
    </location>
</feature>
<evidence type="ECO:0000256" key="2">
    <source>
        <dbReference type="ARBA" id="ARBA00022490"/>
    </source>
</evidence>
<dbReference type="GO" id="GO:0006783">
    <property type="term" value="P:heme biosynthetic process"/>
    <property type="evidence" value="ECO:0007669"/>
    <property type="project" value="UniProtKB-UniRule"/>
</dbReference>
<evidence type="ECO:0000256" key="7">
    <source>
        <dbReference type="ARBA" id="ARBA00023244"/>
    </source>
</evidence>
<feature type="binding site" evidence="9">
    <location>
        <position position="318"/>
    </location>
    <ligand>
        <name>Fe(2+)</name>
        <dbReference type="ChEBI" id="CHEBI:29033"/>
    </ligand>
</feature>
<reference evidence="12 13" key="1">
    <citation type="submission" date="2019-07" db="EMBL/GenBank/DDBJ databases">
        <title>Draft genome for Aliikangiella sp. M105.</title>
        <authorList>
            <person name="Wang G."/>
        </authorList>
    </citation>
    <scope>NUCLEOTIDE SEQUENCE [LARGE SCALE GENOMIC DNA]</scope>
    <source>
        <strain evidence="12 13">M105</strain>
    </source>
</reference>
<dbReference type="PANTHER" id="PTHR11108:SF1">
    <property type="entry name" value="FERROCHELATASE, MITOCHONDRIAL"/>
    <property type="match status" value="1"/>
</dbReference>
<keyword evidence="3 9" id="KW-0479">Metal-binding</keyword>
<proteinExistence type="inferred from homology"/>
<dbReference type="GO" id="GO:0005737">
    <property type="term" value="C:cytoplasm"/>
    <property type="evidence" value="ECO:0007669"/>
    <property type="project" value="UniProtKB-SubCell"/>
</dbReference>
<dbReference type="CDD" id="cd03411">
    <property type="entry name" value="Ferrochelatase_N"/>
    <property type="match status" value="1"/>
</dbReference>
<protein>
    <recommendedName>
        <fullName evidence="9">Ferrochelatase</fullName>
        <ecNumber evidence="9">4.98.1.1</ecNumber>
    </recommendedName>
    <alternativeName>
        <fullName evidence="9">Heme synthase</fullName>
    </alternativeName>
    <alternativeName>
        <fullName evidence="9">Protoheme ferro-lyase</fullName>
    </alternativeName>
</protein>
<dbReference type="RefSeq" id="WP_142932700.1">
    <property type="nucleotide sequence ID" value="NZ_ML660167.1"/>
</dbReference>
<keyword evidence="13" id="KW-1185">Reference proteome</keyword>
<dbReference type="FunFam" id="3.40.50.1400:FF:000002">
    <property type="entry name" value="Ferrochelatase"/>
    <property type="match status" value="1"/>
</dbReference>
<evidence type="ECO:0000256" key="8">
    <source>
        <dbReference type="ARBA" id="ARBA00024536"/>
    </source>
</evidence>
<comment type="catalytic activity">
    <reaction evidence="8">
        <text>Fe-coproporphyrin III + 2 H(+) = coproporphyrin III + Fe(2+)</text>
        <dbReference type="Rhea" id="RHEA:49572"/>
        <dbReference type="ChEBI" id="CHEBI:15378"/>
        <dbReference type="ChEBI" id="CHEBI:29033"/>
        <dbReference type="ChEBI" id="CHEBI:68438"/>
        <dbReference type="ChEBI" id="CHEBI:131725"/>
        <dbReference type="EC" id="4.99.1.9"/>
    </reaction>
    <physiologicalReaction direction="right-to-left" evidence="8">
        <dbReference type="Rhea" id="RHEA:49574"/>
    </physiologicalReaction>
</comment>
<dbReference type="UniPathway" id="UPA00252">
    <property type="reaction ID" value="UER00325"/>
</dbReference>
<comment type="subcellular location">
    <subcellularLocation>
        <location evidence="9">Cytoplasm</location>
    </subcellularLocation>
</comment>
<gene>
    <name evidence="9 12" type="primary">hemH</name>
    <name evidence="12" type="ORF">FLL46_17810</name>
</gene>
<evidence type="ECO:0000313" key="13">
    <source>
        <dbReference type="Proteomes" id="UP000315439"/>
    </source>
</evidence>
<dbReference type="HAMAP" id="MF_00323">
    <property type="entry name" value="Ferrochelatase"/>
    <property type="match status" value="1"/>
</dbReference>
<dbReference type="EMBL" id="VIKS01000011">
    <property type="protein sequence ID" value="TQV85781.1"/>
    <property type="molecule type" value="Genomic_DNA"/>
</dbReference>
<dbReference type="SUPFAM" id="SSF53800">
    <property type="entry name" value="Chelatase"/>
    <property type="match status" value="1"/>
</dbReference>
<comment type="function">
    <text evidence="9">Catalyzes the ferrous insertion into protoporphyrin IX.</text>
</comment>
<evidence type="ECO:0000256" key="5">
    <source>
        <dbReference type="ARBA" id="ARBA00023133"/>
    </source>
</evidence>
<comment type="caution">
    <text evidence="12">The sequence shown here is derived from an EMBL/GenBank/DDBJ whole genome shotgun (WGS) entry which is preliminary data.</text>
</comment>
<evidence type="ECO:0000256" key="6">
    <source>
        <dbReference type="ARBA" id="ARBA00023239"/>
    </source>
</evidence>
<dbReference type="CDD" id="cd00419">
    <property type="entry name" value="Ferrochelatase_C"/>
    <property type="match status" value="1"/>
</dbReference>
<dbReference type="Proteomes" id="UP000315439">
    <property type="component" value="Unassembled WGS sequence"/>
</dbReference>
<evidence type="ECO:0000256" key="3">
    <source>
        <dbReference type="ARBA" id="ARBA00022723"/>
    </source>
</evidence>